<protein>
    <submittedName>
        <fullName evidence="1">Uncharacterized protein</fullName>
    </submittedName>
</protein>
<reference evidence="1" key="1">
    <citation type="journal article" date="2022" name="Int. J. Mol. Sci.">
        <title>Draft Genome of Tanacetum Coccineum: Genomic Comparison of Closely Related Tanacetum-Family Plants.</title>
        <authorList>
            <person name="Yamashiro T."/>
            <person name="Shiraishi A."/>
            <person name="Nakayama K."/>
            <person name="Satake H."/>
        </authorList>
    </citation>
    <scope>NUCLEOTIDE SEQUENCE</scope>
</reference>
<dbReference type="EMBL" id="BQNB010018133">
    <property type="protein sequence ID" value="GJT71013.1"/>
    <property type="molecule type" value="Genomic_DNA"/>
</dbReference>
<evidence type="ECO:0000313" key="2">
    <source>
        <dbReference type="Proteomes" id="UP001151760"/>
    </source>
</evidence>
<accession>A0ABQ5G717</accession>
<keyword evidence="2" id="KW-1185">Reference proteome</keyword>
<evidence type="ECO:0000313" key="1">
    <source>
        <dbReference type="EMBL" id="GJT71013.1"/>
    </source>
</evidence>
<name>A0ABQ5G717_9ASTR</name>
<gene>
    <name evidence="1" type="ORF">Tco_1030299</name>
</gene>
<proteinExistence type="predicted"/>
<comment type="caution">
    <text evidence="1">The sequence shown here is derived from an EMBL/GenBank/DDBJ whole genome shotgun (WGS) entry which is preliminary data.</text>
</comment>
<reference evidence="1" key="2">
    <citation type="submission" date="2022-01" db="EMBL/GenBank/DDBJ databases">
        <authorList>
            <person name="Yamashiro T."/>
            <person name="Shiraishi A."/>
            <person name="Satake H."/>
            <person name="Nakayama K."/>
        </authorList>
    </citation>
    <scope>NUCLEOTIDE SEQUENCE</scope>
</reference>
<sequence>MLMVDDNVGNQFRENAVHNVGHLVGQNAVQNQGTQNVRNHNGLSVVSEIENQYKNGNVVTAPVEGNGNGINVTAASYEDYYCWL</sequence>
<organism evidence="1 2">
    <name type="scientific">Tanacetum coccineum</name>
    <dbReference type="NCBI Taxonomy" id="301880"/>
    <lineage>
        <taxon>Eukaryota</taxon>
        <taxon>Viridiplantae</taxon>
        <taxon>Streptophyta</taxon>
        <taxon>Embryophyta</taxon>
        <taxon>Tracheophyta</taxon>
        <taxon>Spermatophyta</taxon>
        <taxon>Magnoliopsida</taxon>
        <taxon>eudicotyledons</taxon>
        <taxon>Gunneridae</taxon>
        <taxon>Pentapetalae</taxon>
        <taxon>asterids</taxon>
        <taxon>campanulids</taxon>
        <taxon>Asterales</taxon>
        <taxon>Asteraceae</taxon>
        <taxon>Asteroideae</taxon>
        <taxon>Anthemideae</taxon>
        <taxon>Anthemidinae</taxon>
        <taxon>Tanacetum</taxon>
    </lineage>
</organism>
<dbReference type="Proteomes" id="UP001151760">
    <property type="component" value="Unassembled WGS sequence"/>
</dbReference>